<dbReference type="Proteomes" id="UP000552709">
    <property type="component" value="Unassembled WGS sequence"/>
</dbReference>
<comment type="caution">
    <text evidence="2">The sequence shown here is derived from an EMBL/GenBank/DDBJ whole genome shotgun (WGS) entry which is preliminary data.</text>
</comment>
<proteinExistence type="predicted"/>
<feature type="signal peptide" evidence="1">
    <location>
        <begin position="1"/>
        <end position="23"/>
    </location>
</feature>
<evidence type="ECO:0000313" key="2">
    <source>
        <dbReference type="EMBL" id="MBB5363960.1"/>
    </source>
</evidence>
<keyword evidence="1" id="KW-0732">Signal</keyword>
<accession>A0A7W8NFQ0</accession>
<evidence type="ECO:0000256" key="1">
    <source>
        <dbReference type="SAM" id="SignalP"/>
    </source>
</evidence>
<evidence type="ECO:0008006" key="4">
    <source>
        <dbReference type="Google" id="ProtNLM"/>
    </source>
</evidence>
<evidence type="ECO:0000313" key="3">
    <source>
        <dbReference type="Proteomes" id="UP000552709"/>
    </source>
</evidence>
<dbReference type="EMBL" id="JACHFL010000008">
    <property type="protein sequence ID" value="MBB5363960.1"/>
    <property type="molecule type" value="Genomic_DNA"/>
</dbReference>
<dbReference type="PROSITE" id="PS51257">
    <property type="entry name" value="PROKAR_LIPOPROTEIN"/>
    <property type="match status" value="1"/>
</dbReference>
<organism evidence="2 3">
    <name type="scientific">Deinococcus humi</name>
    <dbReference type="NCBI Taxonomy" id="662880"/>
    <lineage>
        <taxon>Bacteria</taxon>
        <taxon>Thermotogati</taxon>
        <taxon>Deinococcota</taxon>
        <taxon>Deinococci</taxon>
        <taxon>Deinococcales</taxon>
        <taxon>Deinococcaceae</taxon>
        <taxon>Deinococcus</taxon>
    </lineage>
</organism>
<reference evidence="2 3" key="1">
    <citation type="submission" date="2020-08" db="EMBL/GenBank/DDBJ databases">
        <title>Genomic Encyclopedia of Type Strains, Phase IV (KMG-IV): sequencing the most valuable type-strain genomes for metagenomic binning, comparative biology and taxonomic classification.</title>
        <authorList>
            <person name="Goeker M."/>
        </authorList>
    </citation>
    <scope>NUCLEOTIDE SEQUENCE [LARGE SCALE GENOMIC DNA]</scope>
    <source>
        <strain evidence="2 3">DSM 27939</strain>
    </source>
</reference>
<protein>
    <recommendedName>
        <fullName evidence="4">Lipocalin-like domain-containing protein</fullName>
    </recommendedName>
</protein>
<feature type="chain" id="PRO_5031161863" description="Lipocalin-like domain-containing protein" evidence="1">
    <location>
        <begin position="24"/>
        <end position="179"/>
    </location>
</feature>
<dbReference type="AlphaFoldDB" id="A0A7W8NFQ0"/>
<name>A0A7W8NFQ0_9DEIO</name>
<dbReference type="RefSeq" id="WP_184133687.1">
    <property type="nucleotide sequence ID" value="NZ_JACHFL010000008.1"/>
</dbReference>
<keyword evidence="3" id="KW-1185">Reference proteome</keyword>
<gene>
    <name evidence="2" type="ORF">HNQ08_003067</name>
</gene>
<sequence>MKRILLLCTVPLFLAACGGPSTPTTDVNKQQTERLYGTWKFNYTIGGDSFSNVYALTNLNASKTPGEYYLAGTDEQNNVVVAGYDSKDKNFNLLDREAGFDRFFVFDMASETSAKGCYYQINMTNSTISDCYEMTGTRTSAGVALSIPKAATQERVMPSSAANGSAVLHKYLDLKTLAN</sequence>